<dbReference type="PANTHER" id="PTHR48111">
    <property type="entry name" value="REGULATOR OF RPOS"/>
    <property type="match status" value="1"/>
</dbReference>
<dbReference type="EMBL" id="JACJIP010000023">
    <property type="protein sequence ID" value="MBA9086812.1"/>
    <property type="molecule type" value="Genomic_DNA"/>
</dbReference>
<sequence length="244" mass="26841">MNLRLEGMMSKKRGATMNKTILIVDDEKEIRELLRLYIEKDGYSVIQAENGLEALKQAASARIDLAVIDIMMPELDGYQLIKGLRERSNLPIIIVSAKTENHEKILGLDLGADDYVTKPFDPLEVTARIKAQLRRYDGGAADPEAALLTAGVLCMDVSACTLSFGSGTIPLTATEFNMMKLFMQSPGRVYTKQQIYEVAWKEAAIVDDNTVMVAISKLRGKLPGDGAVSIGTVRGLGYRLEVRT</sequence>
<evidence type="ECO:0000256" key="1">
    <source>
        <dbReference type="ARBA" id="ARBA00022553"/>
    </source>
</evidence>
<feature type="modified residue" description="4-aspartylphosphate" evidence="6">
    <location>
        <position position="69"/>
    </location>
</feature>
<keyword evidence="2" id="KW-0902">Two-component regulatory system</keyword>
<evidence type="ECO:0000313" key="10">
    <source>
        <dbReference type="EMBL" id="MBA9086812.1"/>
    </source>
</evidence>
<dbReference type="InterPro" id="IPR001867">
    <property type="entry name" value="OmpR/PhoB-type_DNA-bd"/>
</dbReference>
<dbReference type="GO" id="GO:0000156">
    <property type="term" value="F:phosphorelay response regulator activity"/>
    <property type="evidence" value="ECO:0007669"/>
    <property type="project" value="TreeGrafter"/>
</dbReference>
<evidence type="ECO:0000256" key="4">
    <source>
        <dbReference type="ARBA" id="ARBA00023125"/>
    </source>
</evidence>
<dbReference type="Gene3D" id="1.10.10.10">
    <property type="entry name" value="Winged helix-like DNA-binding domain superfamily/Winged helix DNA-binding domain"/>
    <property type="match status" value="1"/>
</dbReference>
<dbReference type="InterPro" id="IPR039420">
    <property type="entry name" value="WalR-like"/>
</dbReference>
<keyword evidence="3" id="KW-0805">Transcription regulation</keyword>
<evidence type="ECO:0000256" key="7">
    <source>
        <dbReference type="PROSITE-ProRule" id="PRU01091"/>
    </source>
</evidence>
<dbReference type="Pfam" id="PF00486">
    <property type="entry name" value="Trans_reg_C"/>
    <property type="match status" value="1"/>
</dbReference>
<keyword evidence="5" id="KW-0804">Transcription</keyword>
<dbReference type="Gene3D" id="3.40.50.2300">
    <property type="match status" value="1"/>
</dbReference>
<dbReference type="InterPro" id="IPR016032">
    <property type="entry name" value="Sig_transdc_resp-reg_C-effctor"/>
</dbReference>
<dbReference type="RefSeq" id="WP_312870049.1">
    <property type="nucleotide sequence ID" value="NZ_JACJIP010000023.1"/>
</dbReference>
<keyword evidence="4 7" id="KW-0238">DNA-binding</keyword>
<dbReference type="SMART" id="SM00448">
    <property type="entry name" value="REC"/>
    <property type="match status" value="1"/>
</dbReference>
<proteinExistence type="predicted"/>
<dbReference type="Proteomes" id="UP000567067">
    <property type="component" value="Unassembled WGS sequence"/>
</dbReference>
<organism evidence="10 11">
    <name type="scientific">Fontibacillus solani</name>
    <dbReference type="NCBI Taxonomy" id="1572857"/>
    <lineage>
        <taxon>Bacteria</taxon>
        <taxon>Bacillati</taxon>
        <taxon>Bacillota</taxon>
        <taxon>Bacilli</taxon>
        <taxon>Bacillales</taxon>
        <taxon>Paenibacillaceae</taxon>
        <taxon>Fontibacillus</taxon>
    </lineage>
</organism>
<reference evidence="10 11" key="1">
    <citation type="submission" date="2020-08" db="EMBL/GenBank/DDBJ databases">
        <title>Genomic Encyclopedia of Type Strains, Phase III (KMG-III): the genomes of soil and plant-associated and newly described type strains.</title>
        <authorList>
            <person name="Whitman W."/>
        </authorList>
    </citation>
    <scope>NUCLEOTIDE SEQUENCE [LARGE SCALE GENOMIC DNA]</scope>
    <source>
        <strain evidence="10 11">CECT 8693</strain>
    </source>
</reference>
<name>A0A7W3SV68_9BACL</name>
<dbReference type="CDD" id="cd00383">
    <property type="entry name" value="trans_reg_C"/>
    <property type="match status" value="1"/>
</dbReference>
<evidence type="ECO:0000256" key="3">
    <source>
        <dbReference type="ARBA" id="ARBA00023015"/>
    </source>
</evidence>
<evidence type="ECO:0000256" key="5">
    <source>
        <dbReference type="ARBA" id="ARBA00023163"/>
    </source>
</evidence>
<dbReference type="CDD" id="cd17574">
    <property type="entry name" value="REC_OmpR"/>
    <property type="match status" value="1"/>
</dbReference>
<dbReference type="SUPFAM" id="SSF46894">
    <property type="entry name" value="C-terminal effector domain of the bipartite response regulators"/>
    <property type="match status" value="1"/>
</dbReference>
<evidence type="ECO:0000256" key="6">
    <source>
        <dbReference type="PROSITE-ProRule" id="PRU00169"/>
    </source>
</evidence>
<feature type="domain" description="Response regulatory" evidence="8">
    <location>
        <begin position="20"/>
        <end position="133"/>
    </location>
</feature>
<gene>
    <name evidence="10" type="ORF">FHR92_003292</name>
</gene>
<dbReference type="InterPro" id="IPR036388">
    <property type="entry name" value="WH-like_DNA-bd_sf"/>
</dbReference>
<evidence type="ECO:0000313" key="11">
    <source>
        <dbReference type="Proteomes" id="UP000567067"/>
    </source>
</evidence>
<comment type="caution">
    <text evidence="10">The sequence shown here is derived from an EMBL/GenBank/DDBJ whole genome shotgun (WGS) entry which is preliminary data.</text>
</comment>
<dbReference type="GO" id="GO:0000976">
    <property type="term" value="F:transcription cis-regulatory region binding"/>
    <property type="evidence" value="ECO:0007669"/>
    <property type="project" value="TreeGrafter"/>
</dbReference>
<dbReference type="InterPro" id="IPR011006">
    <property type="entry name" value="CheY-like_superfamily"/>
</dbReference>
<evidence type="ECO:0000256" key="2">
    <source>
        <dbReference type="ARBA" id="ARBA00023012"/>
    </source>
</evidence>
<dbReference type="GO" id="GO:0032993">
    <property type="term" value="C:protein-DNA complex"/>
    <property type="evidence" value="ECO:0007669"/>
    <property type="project" value="TreeGrafter"/>
</dbReference>
<dbReference type="Gene3D" id="6.10.250.690">
    <property type="match status" value="1"/>
</dbReference>
<dbReference type="FunFam" id="3.40.50.2300:FF:000001">
    <property type="entry name" value="DNA-binding response regulator PhoB"/>
    <property type="match status" value="1"/>
</dbReference>
<accession>A0A7W3SV68</accession>
<dbReference type="SUPFAM" id="SSF52172">
    <property type="entry name" value="CheY-like"/>
    <property type="match status" value="1"/>
</dbReference>
<dbReference type="PANTHER" id="PTHR48111:SF2">
    <property type="entry name" value="RESPONSE REGULATOR SAER"/>
    <property type="match status" value="1"/>
</dbReference>
<dbReference type="GO" id="GO:0005829">
    <property type="term" value="C:cytosol"/>
    <property type="evidence" value="ECO:0007669"/>
    <property type="project" value="TreeGrafter"/>
</dbReference>
<evidence type="ECO:0000259" key="9">
    <source>
        <dbReference type="PROSITE" id="PS51755"/>
    </source>
</evidence>
<keyword evidence="1 6" id="KW-0597">Phosphoprotein</keyword>
<dbReference type="InterPro" id="IPR001789">
    <property type="entry name" value="Sig_transdc_resp-reg_receiver"/>
</dbReference>
<dbReference type="GO" id="GO:0006355">
    <property type="term" value="P:regulation of DNA-templated transcription"/>
    <property type="evidence" value="ECO:0007669"/>
    <property type="project" value="InterPro"/>
</dbReference>
<keyword evidence="11" id="KW-1185">Reference proteome</keyword>
<dbReference type="PROSITE" id="PS51755">
    <property type="entry name" value="OMPR_PHOB"/>
    <property type="match status" value="1"/>
</dbReference>
<dbReference type="AlphaFoldDB" id="A0A7W3SV68"/>
<dbReference type="Pfam" id="PF00072">
    <property type="entry name" value="Response_reg"/>
    <property type="match status" value="1"/>
</dbReference>
<evidence type="ECO:0000259" key="8">
    <source>
        <dbReference type="PROSITE" id="PS50110"/>
    </source>
</evidence>
<feature type="domain" description="OmpR/PhoB-type" evidence="9">
    <location>
        <begin position="145"/>
        <end position="242"/>
    </location>
</feature>
<protein>
    <submittedName>
        <fullName evidence="10">DNA-binding response OmpR family regulator</fullName>
    </submittedName>
</protein>
<feature type="DNA-binding region" description="OmpR/PhoB-type" evidence="7">
    <location>
        <begin position="145"/>
        <end position="242"/>
    </location>
</feature>
<dbReference type="PROSITE" id="PS50110">
    <property type="entry name" value="RESPONSE_REGULATORY"/>
    <property type="match status" value="1"/>
</dbReference>
<dbReference type="SMART" id="SM00862">
    <property type="entry name" value="Trans_reg_C"/>
    <property type="match status" value="1"/>
</dbReference>